<dbReference type="OrthoDB" id="612216at2759"/>
<dbReference type="InterPro" id="IPR032675">
    <property type="entry name" value="LRR_dom_sf"/>
</dbReference>
<dbReference type="PANTHER" id="PTHR31900">
    <property type="entry name" value="F-BOX/RNI SUPERFAMILY PROTEIN-RELATED"/>
    <property type="match status" value="1"/>
</dbReference>
<dbReference type="InterPro" id="IPR050232">
    <property type="entry name" value="FBL13/AtMIF1-like"/>
</dbReference>
<evidence type="ECO:0000313" key="2">
    <source>
        <dbReference type="EMBL" id="RHN45482.1"/>
    </source>
</evidence>
<dbReference type="Pfam" id="PF24758">
    <property type="entry name" value="LRR_At5g56370"/>
    <property type="match status" value="1"/>
</dbReference>
<gene>
    <name evidence="2" type="ORF">MtrunA17_Chr7g0231691</name>
</gene>
<dbReference type="AlphaFoldDB" id="A0A396GWL0"/>
<evidence type="ECO:0000259" key="1">
    <source>
        <dbReference type="Pfam" id="PF24758"/>
    </source>
</evidence>
<dbReference type="Proteomes" id="UP000265566">
    <property type="component" value="Chromosome 7"/>
</dbReference>
<organism evidence="2">
    <name type="scientific">Medicago truncatula</name>
    <name type="common">Barrel medic</name>
    <name type="synonym">Medicago tribuloides</name>
    <dbReference type="NCBI Taxonomy" id="3880"/>
    <lineage>
        <taxon>Eukaryota</taxon>
        <taxon>Viridiplantae</taxon>
        <taxon>Streptophyta</taxon>
        <taxon>Embryophyta</taxon>
        <taxon>Tracheophyta</taxon>
        <taxon>Spermatophyta</taxon>
        <taxon>Magnoliopsida</taxon>
        <taxon>eudicotyledons</taxon>
        <taxon>Gunneridae</taxon>
        <taxon>Pentapetalae</taxon>
        <taxon>rosids</taxon>
        <taxon>fabids</taxon>
        <taxon>Fabales</taxon>
        <taxon>Fabaceae</taxon>
        <taxon>Papilionoideae</taxon>
        <taxon>50 kb inversion clade</taxon>
        <taxon>NPAAA clade</taxon>
        <taxon>Hologalegina</taxon>
        <taxon>IRL clade</taxon>
        <taxon>Trifolieae</taxon>
        <taxon>Medicago</taxon>
    </lineage>
</organism>
<reference evidence="2" key="1">
    <citation type="journal article" date="2018" name="Nat. Plants">
        <title>Whole-genome landscape of Medicago truncatula symbiotic genes.</title>
        <authorList>
            <person name="Pecrix Y."/>
            <person name="Gamas P."/>
            <person name="Carrere S."/>
        </authorList>
    </citation>
    <scope>NUCLEOTIDE SEQUENCE</scope>
    <source>
        <tissue evidence="2">Leaves</tissue>
    </source>
</reference>
<dbReference type="Gene3D" id="3.80.10.10">
    <property type="entry name" value="Ribonuclease Inhibitor"/>
    <property type="match status" value="1"/>
</dbReference>
<dbReference type="PANTHER" id="PTHR31900:SF32">
    <property type="entry name" value="F-BOX_RNI_FBD-LIKE DOMAIN PROTEIN"/>
    <property type="match status" value="1"/>
</dbReference>
<protein>
    <submittedName>
        <fullName evidence="2">Putative FBD domain, leucine-rich repeat domain, L domain-containing protein</fullName>
    </submittedName>
</protein>
<dbReference type="SUPFAM" id="SSF52047">
    <property type="entry name" value="RNI-like"/>
    <property type="match status" value="1"/>
</dbReference>
<dbReference type="EMBL" id="PSQE01000007">
    <property type="protein sequence ID" value="RHN45482.1"/>
    <property type="molecule type" value="Genomic_DNA"/>
</dbReference>
<dbReference type="InterPro" id="IPR055411">
    <property type="entry name" value="LRR_FXL15/At3g58940/PEG3-like"/>
</dbReference>
<comment type="caution">
    <text evidence="2">The sequence shown here is derived from an EMBL/GenBank/DDBJ whole genome shotgun (WGS) entry which is preliminary data.</text>
</comment>
<accession>A0A396GWL0</accession>
<proteinExistence type="predicted"/>
<dbReference type="Gramene" id="rna39827">
    <property type="protein sequence ID" value="RHN45482.1"/>
    <property type="gene ID" value="gene39827"/>
</dbReference>
<feature type="domain" description="F-box/LRR-repeat protein 15/At3g58940/PEG3-like LRR" evidence="1">
    <location>
        <begin position="89"/>
        <end position="238"/>
    </location>
</feature>
<name>A0A396GWL0_MEDTR</name>
<sequence>MPFFIIFFLYSQPKRRLELQYYHQSGDTCGLNYLSLNLKFLILFEFKNEDSANCLLDLVERLLHKSNHIERLCIEILKITVDVNKFTTLVSSAAKHSVRDLQLSIDDKKYLDTIFVLPNCLSAFPSLNKLFLELGSLLYVHDGICFSSLKTLNLSDVRFVDEKSVQQLFSGCPVLEELILYNFIWKNVNEIAIESSTLRTLNIHSKSSFLDYDHYDCCTVTINAPNISSLTCTSTPTLKFVVVSPISIVDANIGLEFDYPQSEQYRAECLFELLSALKGVKSLTMTSDTFQSLYFSADTLHLLPLFYNLTHLYITHSWIMDFTLEVLFDILHKTPKLEVLGIPMVYCLHLVDEEVTINSVPCCFKSSLKFLWISDFNGYKYEVQMISLLVEKFTISEEMKISFSGFLSDCLEEETAVKNQLQSLSHGKFAIEFK</sequence>